<dbReference type="InterPro" id="IPR023419">
    <property type="entry name" value="Transthyretin_CS"/>
</dbReference>
<name>A0A841T1D7_9BACL</name>
<dbReference type="InterPro" id="IPR023418">
    <property type="entry name" value="Thyroxine_BS"/>
</dbReference>
<dbReference type="GO" id="GO:0033971">
    <property type="term" value="F:hydroxyisourate hydrolase activity"/>
    <property type="evidence" value="ECO:0007669"/>
    <property type="project" value="UniProtKB-EC"/>
</dbReference>
<reference evidence="10 11" key="1">
    <citation type="submission" date="2020-08" db="EMBL/GenBank/DDBJ databases">
        <title>Cohnella phylogeny.</title>
        <authorList>
            <person name="Dunlap C."/>
        </authorList>
    </citation>
    <scope>NUCLEOTIDE SEQUENCE [LARGE SCALE GENOMIC DNA]</scope>
    <source>
        <strain evidence="10 11">DSM 25241</strain>
    </source>
</reference>
<dbReference type="Pfam" id="PF00576">
    <property type="entry name" value="Transthyretin"/>
    <property type="match status" value="1"/>
</dbReference>
<evidence type="ECO:0000256" key="6">
    <source>
        <dbReference type="ARBA" id="ARBA00022801"/>
    </source>
</evidence>
<feature type="binding site" evidence="7">
    <location>
        <position position="8"/>
    </location>
    <ligand>
        <name>substrate</name>
    </ligand>
</feature>
<dbReference type="PANTHER" id="PTHR10395">
    <property type="entry name" value="URICASE AND TRANSTHYRETIN-RELATED"/>
    <property type="match status" value="1"/>
</dbReference>
<feature type="binding site" evidence="7">
    <location>
        <position position="48"/>
    </location>
    <ligand>
        <name>substrate</name>
    </ligand>
</feature>
<organism evidence="10 11">
    <name type="scientific">Cohnella thailandensis</name>
    <dbReference type="NCBI Taxonomy" id="557557"/>
    <lineage>
        <taxon>Bacteria</taxon>
        <taxon>Bacillati</taxon>
        <taxon>Bacillota</taxon>
        <taxon>Bacilli</taxon>
        <taxon>Bacillales</taxon>
        <taxon>Paenibacillaceae</taxon>
        <taxon>Cohnella</taxon>
    </lineage>
</organism>
<dbReference type="Proteomes" id="UP000535838">
    <property type="component" value="Unassembled WGS sequence"/>
</dbReference>
<accession>A0A841T1D7</accession>
<comment type="function">
    <text evidence="2">Catalyzes the hydrolysis of 5-hydroxyisourate (HIU) to 2-oxo-4-hydroxy-4-carboxy-5-ureidoimidazoline (OHCU).</text>
</comment>
<dbReference type="InterPro" id="IPR000895">
    <property type="entry name" value="Transthyretin/HIU_hydrolase"/>
</dbReference>
<dbReference type="PROSITE" id="PS00768">
    <property type="entry name" value="TRANSTHYRETIN_1"/>
    <property type="match status" value="1"/>
</dbReference>
<dbReference type="PROSITE" id="PS00769">
    <property type="entry name" value="TRANSTHYRETIN_2"/>
    <property type="match status" value="1"/>
</dbReference>
<evidence type="ECO:0000313" key="10">
    <source>
        <dbReference type="EMBL" id="MBB6636666.1"/>
    </source>
</evidence>
<evidence type="ECO:0000256" key="3">
    <source>
        <dbReference type="ARBA" id="ARBA00009850"/>
    </source>
</evidence>
<comment type="caution">
    <text evidence="10">The sequence shown here is derived from an EMBL/GenBank/DDBJ whole genome shotgun (WGS) entry which is preliminary data.</text>
</comment>
<dbReference type="InterPro" id="IPR023416">
    <property type="entry name" value="Transthyretin/HIU_hydrolase_d"/>
</dbReference>
<evidence type="ECO:0000259" key="9">
    <source>
        <dbReference type="Pfam" id="PF00576"/>
    </source>
</evidence>
<dbReference type="RefSeq" id="WP_185121878.1">
    <property type="nucleotide sequence ID" value="NZ_JACJVQ010000019.1"/>
</dbReference>
<evidence type="ECO:0000313" key="11">
    <source>
        <dbReference type="Proteomes" id="UP000535838"/>
    </source>
</evidence>
<dbReference type="SUPFAM" id="SSF49472">
    <property type="entry name" value="Transthyretin (synonym: prealbumin)"/>
    <property type="match status" value="1"/>
</dbReference>
<evidence type="ECO:0000256" key="8">
    <source>
        <dbReference type="RuleBase" id="RU361270"/>
    </source>
</evidence>
<evidence type="ECO:0000256" key="2">
    <source>
        <dbReference type="ARBA" id="ARBA00002704"/>
    </source>
</evidence>
<sequence length="116" mass="12757">MSGKLTTHVLDTSMGTPAAGMKVQLWRLGETGDGRELLFEGFTNEDGRMNHPLLSGEEMVGGTYELLFDVGEYFRGGAHVAFLEWVPVRFHLAEPTSHYHVPLLVAPGGYSTYRGS</sequence>
<keyword evidence="5 8" id="KW-0659">Purine metabolism</keyword>
<dbReference type="EC" id="3.5.2.17" evidence="8"/>
<proteinExistence type="inferred from homology"/>
<evidence type="ECO:0000256" key="7">
    <source>
        <dbReference type="PIRSR" id="PIRSR600895-51"/>
    </source>
</evidence>
<dbReference type="CDD" id="cd05822">
    <property type="entry name" value="TLP_HIUase"/>
    <property type="match status" value="1"/>
</dbReference>
<feature type="domain" description="Transthyretin/hydroxyisourate hydrolase" evidence="9">
    <location>
        <begin position="5"/>
        <end position="115"/>
    </location>
</feature>
<dbReference type="PRINTS" id="PR00189">
    <property type="entry name" value="TRNSTHYRETIN"/>
</dbReference>
<dbReference type="AlphaFoldDB" id="A0A841T1D7"/>
<protein>
    <recommendedName>
        <fullName evidence="8">5-hydroxyisourate hydrolase</fullName>
        <shortName evidence="8">HIU hydrolase</shortName>
        <shortName evidence="8">HIUHase</shortName>
        <ecNumber evidence="8">3.5.2.17</ecNumber>
    </recommendedName>
</protein>
<feature type="binding site" evidence="7">
    <location>
        <position position="113"/>
    </location>
    <ligand>
        <name>substrate</name>
    </ligand>
</feature>
<evidence type="ECO:0000256" key="4">
    <source>
        <dbReference type="ARBA" id="ARBA00011881"/>
    </source>
</evidence>
<comment type="catalytic activity">
    <reaction evidence="1 8">
        <text>5-hydroxyisourate + H2O = 5-hydroxy-2-oxo-4-ureido-2,5-dihydro-1H-imidazole-5-carboxylate + H(+)</text>
        <dbReference type="Rhea" id="RHEA:23736"/>
        <dbReference type="ChEBI" id="CHEBI:15377"/>
        <dbReference type="ChEBI" id="CHEBI:15378"/>
        <dbReference type="ChEBI" id="CHEBI:18072"/>
        <dbReference type="ChEBI" id="CHEBI:58639"/>
        <dbReference type="EC" id="3.5.2.17"/>
    </reaction>
</comment>
<dbReference type="Gene3D" id="2.60.40.180">
    <property type="entry name" value="Transthyretin/hydroxyisourate hydrolase domain"/>
    <property type="match status" value="1"/>
</dbReference>
<dbReference type="GO" id="GO:0006144">
    <property type="term" value="P:purine nucleobase metabolic process"/>
    <property type="evidence" value="ECO:0007669"/>
    <property type="project" value="UniProtKB-KW"/>
</dbReference>
<dbReference type="NCBIfam" id="TIGR02962">
    <property type="entry name" value="hdxy_isourate"/>
    <property type="match status" value="1"/>
</dbReference>
<evidence type="ECO:0000256" key="5">
    <source>
        <dbReference type="ARBA" id="ARBA00022631"/>
    </source>
</evidence>
<dbReference type="EMBL" id="JACJVQ010000019">
    <property type="protein sequence ID" value="MBB6636666.1"/>
    <property type="molecule type" value="Genomic_DNA"/>
</dbReference>
<keyword evidence="11" id="KW-1185">Reference proteome</keyword>
<evidence type="ECO:0000256" key="1">
    <source>
        <dbReference type="ARBA" id="ARBA00001043"/>
    </source>
</evidence>
<dbReference type="PANTHER" id="PTHR10395:SF7">
    <property type="entry name" value="5-HYDROXYISOURATE HYDROLASE"/>
    <property type="match status" value="1"/>
</dbReference>
<dbReference type="InterPro" id="IPR014306">
    <property type="entry name" value="Hydroxyisourate_hydrolase"/>
</dbReference>
<gene>
    <name evidence="10" type="primary">uraH</name>
    <name evidence="10" type="ORF">H7B67_21285</name>
</gene>
<comment type="similarity">
    <text evidence="3 8">Belongs to the transthyretin family. 5-hydroxyisourate hydrolase subfamily.</text>
</comment>
<keyword evidence="6 8" id="KW-0378">Hydrolase</keyword>
<dbReference type="InterPro" id="IPR036817">
    <property type="entry name" value="Transthyretin/HIU_hydrolase_sf"/>
</dbReference>
<comment type="subunit">
    <text evidence="4 8">Homotetramer.</text>
</comment>